<dbReference type="InterPro" id="IPR036396">
    <property type="entry name" value="Cyt_P450_sf"/>
</dbReference>
<comment type="cofactor">
    <cofactor evidence="5">
        <name>heme</name>
        <dbReference type="ChEBI" id="CHEBI:30413"/>
    </cofactor>
</comment>
<dbReference type="InterPro" id="IPR001128">
    <property type="entry name" value="Cyt_P450"/>
</dbReference>
<dbReference type="AlphaFoldDB" id="A0AAJ0FIM1"/>
<dbReference type="GO" id="GO:0005506">
    <property type="term" value="F:iron ion binding"/>
    <property type="evidence" value="ECO:0007669"/>
    <property type="project" value="InterPro"/>
</dbReference>
<dbReference type="PRINTS" id="PR00463">
    <property type="entry name" value="EP450I"/>
</dbReference>
<dbReference type="GeneID" id="85315006"/>
<protein>
    <submittedName>
        <fullName evidence="6">Cytochrome P450</fullName>
    </submittedName>
</protein>
<dbReference type="GO" id="GO:0016705">
    <property type="term" value="F:oxidoreductase activity, acting on paired donors, with incorporation or reduction of molecular oxygen"/>
    <property type="evidence" value="ECO:0007669"/>
    <property type="project" value="InterPro"/>
</dbReference>
<comment type="caution">
    <text evidence="6">The sequence shown here is derived from an EMBL/GenBank/DDBJ whole genome shotgun (WGS) entry which is preliminary data.</text>
</comment>
<evidence type="ECO:0000256" key="5">
    <source>
        <dbReference type="PIRSR" id="PIRSR602401-1"/>
    </source>
</evidence>
<organism evidence="6 7">
    <name type="scientific">Phialemonium atrogriseum</name>
    <dbReference type="NCBI Taxonomy" id="1093897"/>
    <lineage>
        <taxon>Eukaryota</taxon>
        <taxon>Fungi</taxon>
        <taxon>Dikarya</taxon>
        <taxon>Ascomycota</taxon>
        <taxon>Pezizomycotina</taxon>
        <taxon>Sordariomycetes</taxon>
        <taxon>Sordariomycetidae</taxon>
        <taxon>Cephalothecales</taxon>
        <taxon>Cephalothecaceae</taxon>
        <taxon>Phialemonium</taxon>
    </lineage>
</organism>
<accession>A0AAJ0FIM1</accession>
<comment type="similarity">
    <text evidence="1">Belongs to the cytochrome P450 family.</text>
</comment>
<dbReference type="InterPro" id="IPR002401">
    <property type="entry name" value="Cyt_P450_E_grp-I"/>
</dbReference>
<dbReference type="Gene3D" id="1.10.630.10">
    <property type="entry name" value="Cytochrome P450"/>
    <property type="match status" value="1"/>
</dbReference>
<evidence type="ECO:0000256" key="3">
    <source>
        <dbReference type="ARBA" id="ARBA00023002"/>
    </source>
</evidence>
<keyword evidence="5" id="KW-0349">Heme</keyword>
<dbReference type="InterPro" id="IPR050364">
    <property type="entry name" value="Cytochrome_P450_fung"/>
</dbReference>
<dbReference type="CDD" id="cd11065">
    <property type="entry name" value="CYP64-like"/>
    <property type="match status" value="1"/>
</dbReference>
<dbReference type="PANTHER" id="PTHR46300:SF12">
    <property type="entry name" value="P450, PUTATIVE (EUROFUNG)-RELATED"/>
    <property type="match status" value="1"/>
</dbReference>
<dbReference type="GO" id="GO:0004497">
    <property type="term" value="F:monooxygenase activity"/>
    <property type="evidence" value="ECO:0007669"/>
    <property type="project" value="InterPro"/>
</dbReference>
<evidence type="ECO:0000256" key="2">
    <source>
        <dbReference type="ARBA" id="ARBA00022723"/>
    </source>
</evidence>
<dbReference type="EMBL" id="MU839020">
    <property type="protein sequence ID" value="KAK1764518.1"/>
    <property type="molecule type" value="Genomic_DNA"/>
</dbReference>
<proteinExistence type="inferred from homology"/>
<evidence type="ECO:0000313" key="7">
    <source>
        <dbReference type="Proteomes" id="UP001244011"/>
    </source>
</evidence>
<dbReference type="RefSeq" id="XP_060280731.1">
    <property type="nucleotide sequence ID" value="XM_060431819.1"/>
</dbReference>
<evidence type="ECO:0000256" key="4">
    <source>
        <dbReference type="ARBA" id="ARBA00023004"/>
    </source>
</evidence>
<dbReference type="Proteomes" id="UP001244011">
    <property type="component" value="Unassembled WGS sequence"/>
</dbReference>
<keyword evidence="4 5" id="KW-0408">Iron</keyword>
<dbReference type="GO" id="GO:0020037">
    <property type="term" value="F:heme binding"/>
    <property type="evidence" value="ECO:0007669"/>
    <property type="project" value="InterPro"/>
</dbReference>
<evidence type="ECO:0000313" key="6">
    <source>
        <dbReference type="EMBL" id="KAK1764518.1"/>
    </source>
</evidence>
<name>A0AAJ0FIM1_9PEZI</name>
<feature type="binding site" description="axial binding residue" evidence="5">
    <location>
        <position position="441"/>
    </location>
    <ligand>
        <name>heme</name>
        <dbReference type="ChEBI" id="CHEBI:30413"/>
    </ligand>
    <ligandPart>
        <name>Fe</name>
        <dbReference type="ChEBI" id="CHEBI:18248"/>
    </ligandPart>
</feature>
<sequence length="516" mass="59462">MRVLDPNFMLASSAAALLILVAVFAAKAYSRRGRYKFPPSPPGRLPIIGHNHLFPKQFTGDKAKEWGCEMMHLRLGGTDWVFLNSSRAVEDLLERRSSIYSSRPVFAMVGEVMSHGKRPVLQPYGERWRKVRKLMHQLLTGKCADTYKPMQLQESQLMLLEMLQSPDKWHLHTIRFAASFTVNMVYGQRLLGRSEMFDRVSDAQDEFLRNNIPGQWLVDTYPQLRQIIPTFLQWWRPYGNRVFGYTRDAFKAYYDLMQENIRKGIQEECFATGFYRDENKDDEVFDFDQKLFATGGLIEAGSDTTKNQLNMVIAAMAADPNTWVAKARKELDDVCGHNAERLPTFDDWDRLPYIQAIMKEGMRWRPNVNPTGFPHALIKDDEYEGYRLPAGTVVTINNWAISLNPDEYENPEKFDPDRFLNKDLWNPLKGHYGYGAGRRACAGFRVASNSMFIFLSRFIYSFDVEEDPGCPIDTYHIPLTPPPGKGNDPPFVAKVKVRSEAHRQLILRHCSDSMEK</sequence>
<keyword evidence="3" id="KW-0560">Oxidoreductase</keyword>
<dbReference type="SUPFAM" id="SSF48264">
    <property type="entry name" value="Cytochrome P450"/>
    <property type="match status" value="1"/>
</dbReference>
<dbReference type="PANTHER" id="PTHR46300">
    <property type="entry name" value="P450, PUTATIVE (EUROFUNG)-RELATED-RELATED"/>
    <property type="match status" value="1"/>
</dbReference>
<evidence type="ECO:0000256" key="1">
    <source>
        <dbReference type="ARBA" id="ARBA00010617"/>
    </source>
</evidence>
<dbReference type="Pfam" id="PF00067">
    <property type="entry name" value="p450"/>
    <property type="match status" value="1"/>
</dbReference>
<gene>
    <name evidence="6" type="ORF">QBC33DRAFT_595349</name>
</gene>
<keyword evidence="7" id="KW-1185">Reference proteome</keyword>
<keyword evidence="2 5" id="KW-0479">Metal-binding</keyword>
<reference evidence="6" key="1">
    <citation type="submission" date="2023-06" db="EMBL/GenBank/DDBJ databases">
        <title>Genome-scale phylogeny and comparative genomics of the fungal order Sordariales.</title>
        <authorList>
            <consortium name="Lawrence Berkeley National Laboratory"/>
            <person name="Hensen N."/>
            <person name="Bonometti L."/>
            <person name="Westerberg I."/>
            <person name="Brannstrom I.O."/>
            <person name="Guillou S."/>
            <person name="Cros-Aarteil S."/>
            <person name="Calhoun S."/>
            <person name="Haridas S."/>
            <person name="Kuo A."/>
            <person name="Mondo S."/>
            <person name="Pangilinan J."/>
            <person name="Riley R."/>
            <person name="Labutti K."/>
            <person name="Andreopoulos B."/>
            <person name="Lipzen A."/>
            <person name="Chen C."/>
            <person name="Yanf M."/>
            <person name="Daum C."/>
            <person name="Ng V."/>
            <person name="Clum A."/>
            <person name="Steindorff A."/>
            <person name="Ohm R."/>
            <person name="Martin F."/>
            <person name="Silar P."/>
            <person name="Natvig D."/>
            <person name="Lalanne C."/>
            <person name="Gautier V."/>
            <person name="Ament-Velasquez S.L."/>
            <person name="Kruys A."/>
            <person name="Hutchinson M.I."/>
            <person name="Powell A.J."/>
            <person name="Barry K."/>
            <person name="Miller A.N."/>
            <person name="Grigoriev I.V."/>
            <person name="Debuchy R."/>
            <person name="Gladieux P."/>
            <person name="Thoren M.H."/>
            <person name="Johannesson H."/>
        </authorList>
    </citation>
    <scope>NUCLEOTIDE SEQUENCE</scope>
    <source>
        <strain evidence="6">8032-3</strain>
    </source>
</reference>
<dbReference type="PRINTS" id="PR00385">
    <property type="entry name" value="P450"/>
</dbReference>